<dbReference type="GO" id="GO:0019441">
    <property type="term" value="P:L-tryptophan catabolic process to kynurenine"/>
    <property type="evidence" value="ECO:0007669"/>
    <property type="project" value="InterPro"/>
</dbReference>
<keyword evidence="1" id="KW-0378">Hydrolase</keyword>
<dbReference type="AlphaFoldDB" id="A0A6J4PJ23"/>
<name>A0A6J4PJ23_9BACT</name>
<organism evidence="1">
    <name type="scientific">uncultured Pyrinomonadaceae bacterium</name>
    <dbReference type="NCBI Taxonomy" id="2283094"/>
    <lineage>
        <taxon>Bacteria</taxon>
        <taxon>Pseudomonadati</taxon>
        <taxon>Acidobacteriota</taxon>
        <taxon>Blastocatellia</taxon>
        <taxon>Blastocatellales</taxon>
        <taxon>Pyrinomonadaceae</taxon>
        <taxon>environmental samples</taxon>
    </lineage>
</organism>
<dbReference type="EMBL" id="CADCUR010000243">
    <property type="protein sequence ID" value="CAA9415969.1"/>
    <property type="molecule type" value="Genomic_DNA"/>
</dbReference>
<dbReference type="Gene3D" id="3.50.30.50">
    <property type="entry name" value="Putative cyclase"/>
    <property type="match status" value="1"/>
</dbReference>
<dbReference type="Pfam" id="PF04199">
    <property type="entry name" value="Cyclase"/>
    <property type="match status" value="1"/>
</dbReference>
<protein>
    <submittedName>
        <fullName evidence="1">N-formylkynurenine (Aryl-) formamidase</fullName>
        <ecNumber evidence="1">3.5.1.9</ecNumber>
    </submittedName>
</protein>
<dbReference type="GO" id="GO:0004061">
    <property type="term" value="F:arylformamidase activity"/>
    <property type="evidence" value="ECO:0007669"/>
    <property type="project" value="UniProtKB-EC"/>
</dbReference>
<reference evidence="1" key="1">
    <citation type="submission" date="2020-02" db="EMBL/GenBank/DDBJ databases">
        <authorList>
            <person name="Meier V. D."/>
        </authorList>
    </citation>
    <scope>NUCLEOTIDE SEQUENCE</scope>
    <source>
        <strain evidence="1">AVDCRST_MAG74</strain>
    </source>
</reference>
<evidence type="ECO:0000313" key="1">
    <source>
        <dbReference type="EMBL" id="CAA9415969.1"/>
    </source>
</evidence>
<sequence length="271" mass="30223">MIFFAEINNHAYKIDLENPLDVSIPLDFNGAQPNAYDAERATATACEAGGLIGDTRRGGSCNFEQVKFIPHCNGTHTECVGHITDQRISVYQSLRDSFVPAALVSVLTENASQTKETYPVELNAEDRLITKKILQNQLENTDANWFDALIVRTLPNDESKKSRAYMEHSAPFFSTEAINYISEKGVKHLLVDTPSIDRAFDEGKLSNHRIFWNVAPESRAIGEASLIHNTITEMIYVADEIEDGAYILNLQITSFAADAAPSRPLLFKLRE</sequence>
<dbReference type="EC" id="3.5.1.9" evidence="1"/>
<gene>
    <name evidence="1" type="ORF">AVDCRST_MAG74-2631</name>
</gene>
<dbReference type="InterPro" id="IPR037175">
    <property type="entry name" value="KFase_sf"/>
</dbReference>
<proteinExistence type="predicted"/>
<dbReference type="InterPro" id="IPR007325">
    <property type="entry name" value="KFase/CYL"/>
</dbReference>
<accession>A0A6J4PJ23</accession>
<dbReference type="SUPFAM" id="SSF102198">
    <property type="entry name" value="Putative cyclase"/>
    <property type="match status" value="1"/>
</dbReference>